<comment type="caution">
    <text evidence="2">The sequence shown here is derived from an EMBL/GenBank/DDBJ whole genome shotgun (WGS) entry which is preliminary data.</text>
</comment>
<dbReference type="InterPro" id="IPR053197">
    <property type="entry name" value="F-box_SCFL_complex_component"/>
</dbReference>
<dbReference type="EMBL" id="CM029039">
    <property type="protein sequence ID" value="KAG2641025.1"/>
    <property type="molecule type" value="Genomic_DNA"/>
</dbReference>
<reference evidence="2" key="1">
    <citation type="submission" date="2020-05" db="EMBL/GenBank/DDBJ databases">
        <title>WGS assembly of Panicum virgatum.</title>
        <authorList>
            <person name="Lovell J.T."/>
            <person name="Jenkins J."/>
            <person name="Shu S."/>
            <person name="Juenger T.E."/>
            <person name="Schmutz J."/>
        </authorList>
    </citation>
    <scope>NUCLEOTIDE SEQUENCE</scope>
    <source>
        <strain evidence="2">AP13</strain>
    </source>
</reference>
<dbReference type="Pfam" id="PF24758">
    <property type="entry name" value="LRR_At5g56370"/>
    <property type="match status" value="1"/>
</dbReference>
<dbReference type="SUPFAM" id="SSF52047">
    <property type="entry name" value="RNI-like"/>
    <property type="match status" value="1"/>
</dbReference>
<evidence type="ECO:0000259" key="1">
    <source>
        <dbReference type="Pfam" id="PF24758"/>
    </source>
</evidence>
<evidence type="ECO:0000313" key="3">
    <source>
        <dbReference type="Proteomes" id="UP000823388"/>
    </source>
</evidence>
<gene>
    <name evidence="2" type="ORF">PVAP13_2KG142232</name>
</gene>
<dbReference type="Proteomes" id="UP000823388">
    <property type="component" value="Chromosome 2K"/>
</dbReference>
<accession>A0A8T0W158</accession>
<dbReference type="InterPro" id="IPR055411">
    <property type="entry name" value="LRR_FXL15/At3g58940/PEG3-like"/>
</dbReference>
<organism evidence="2 3">
    <name type="scientific">Panicum virgatum</name>
    <name type="common">Blackwell switchgrass</name>
    <dbReference type="NCBI Taxonomy" id="38727"/>
    <lineage>
        <taxon>Eukaryota</taxon>
        <taxon>Viridiplantae</taxon>
        <taxon>Streptophyta</taxon>
        <taxon>Embryophyta</taxon>
        <taxon>Tracheophyta</taxon>
        <taxon>Spermatophyta</taxon>
        <taxon>Magnoliopsida</taxon>
        <taxon>Liliopsida</taxon>
        <taxon>Poales</taxon>
        <taxon>Poaceae</taxon>
        <taxon>PACMAD clade</taxon>
        <taxon>Panicoideae</taxon>
        <taxon>Panicodae</taxon>
        <taxon>Paniceae</taxon>
        <taxon>Panicinae</taxon>
        <taxon>Panicum</taxon>
        <taxon>Panicum sect. Hiantes</taxon>
    </lineage>
</organism>
<dbReference type="AlphaFoldDB" id="A0A8T0W158"/>
<dbReference type="InterPro" id="IPR036047">
    <property type="entry name" value="F-box-like_dom_sf"/>
</dbReference>
<protein>
    <recommendedName>
        <fullName evidence="1">F-box/LRR-repeat protein 15/At3g58940/PEG3-like LRR domain-containing protein</fullName>
    </recommendedName>
</protein>
<sequence length="384" mass="42269">MAGDGADHITALPPELRARIAASLPFRQVAQLATLSRPWRHIHRHTPVVELKLNEDALSEDALAGLELALLRRGQEGSGSRVDTLRITFPVEHDIVDPRVRRHAGLIVALADARRIRITVPGLGSFPRNEWSVDLSPAALDLEVAAVCHPSPTIAGPGAAALQKLCLDTVVVREWPSLPSLRHLALRNVIVEAPYPTGARCPRLEHMCIFECSIGLACVHIDLPLLRSLWMDRAYGAARVTIDAPELEELDVNWSAGYAGEDYRSFTLRAPRLRRLTWSEQFAERVHIDVGRPGSVTSGRIKFTWEPVCCRAMEDLRAQMARILEGLLPELSPEGVADAARPYISLHKSTMEDAHGGEPSSSEKLTCDLSGLMSSRRIRSAVSF</sequence>
<feature type="domain" description="F-box/LRR-repeat protein 15/At3g58940/PEG3-like LRR" evidence="1">
    <location>
        <begin position="165"/>
        <end position="281"/>
    </location>
</feature>
<keyword evidence="3" id="KW-1185">Reference proteome</keyword>
<dbReference type="OrthoDB" id="657590at2759"/>
<evidence type="ECO:0000313" key="2">
    <source>
        <dbReference type="EMBL" id="KAG2641025.1"/>
    </source>
</evidence>
<name>A0A8T0W158_PANVG</name>
<dbReference type="SUPFAM" id="SSF81383">
    <property type="entry name" value="F-box domain"/>
    <property type="match status" value="1"/>
</dbReference>
<dbReference type="PANTHER" id="PTHR34223">
    <property type="entry name" value="OS11G0201299 PROTEIN"/>
    <property type="match status" value="1"/>
</dbReference>
<proteinExistence type="predicted"/>